<dbReference type="SUPFAM" id="SSF56925">
    <property type="entry name" value="OMPA-like"/>
    <property type="match status" value="1"/>
</dbReference>
<dbReference type="Proteomes" id="UP000283734">
    <property type="component" value="Unassembled WGS sequence"/>
</dbReference>
<dbReference type="InterPro" id="IPR011250">
    <property type="entry name" value="OMP/PagP_B-barrel"/>
</dbReference>
<keyword evidence="2 4" id="KW-0732">Signal</keyword>
<evidence type="ECO:0000313" key="7">
    <source>
        <dbReference type="Proteomes" id="UP000283734"/>
    </source>
</evidence>
<sequence>MKMKFTLLASSLLAAAMPTLTFAESAFSGFQAGAALGYQDTDMDWDTTRITSAFDPNDSGTPGSGASASLDDSAFAYGVFGSYNMALNDQWIVGAELAYQGSDTSDSVSPVPGFPGNRSEAEVEVKDTFMLGLKGGYLLNETMLAYSTLSATFTSVDVNSDCPSDGAICNPGSSARSDNDDDNITGWALAVGLEKSLSSTLSVRAEYRYADFGTAEVEAVKQANGESFGVDADIDVTSQSLMLGAAYRF</sequence>
<evidence type="ECO:0000256" key="1">
    <source>
        <dbReference type="ARBA" id="ARBA00004370"/>
    </source>
</evidence>
<dbReference type="InterPro" id="IPR051692">
    <property type="entry name" value="OMP-like"/>
</dbReference>
<feature type="signal peptide" evidence="4">
    <location>
        <begin position="1"/>
        <end position="23"/>
    </location>
</feature>
<keyword evidence="3" id="KW-0472">Membrane</keyword>
<evidence type="ECO:0000256" key="2">
    <source>
        <dbReference type="ARBA" id="ARBA00022729"/>
    </source>
</evidence>
<protein>
    <submittedName>
        <fullName evidence="6">Porin family protein</fullName>
    </submittedName>
</protein>
<gene>
    <name evidence="6" type="ORF">D4A39_09410</name>
</gene>
<evidence type="ECO:0000313" key="6">
    <source>
        <dbReference type="EMBL" id="RJG18664.1"/>
    </source>
</evidence>
<dbReference type="OrthoDB" id="6079976at2"/>
<comment type="subcellular location">
    <subcellularLocation>
        <location evidence="1">Membrane</location>
    </subcellularLocation>
</comment>
<comment type="caution">
    <text evidence="6">The sequence shown here is derived from an EMBL/GenBank/DDBJ whole genome shotgun (WGS) entry which is preliminary data.</text>
</comment>
<dbReference type="Pfam" id="PF13505">
    <property type="entry name" value="OMP_b-brl"/>
    <property type="match status" value="1"/>
</dbReference>
<name>A0A418Y054_9GAMM</name>
<proteinExistence type="predicted"/>
<dbReference type="GO" id="GO:0016020">
    <property type="term" value="C:membrane"/>
    <property type="evidence" value="ECO:0007669"/>
    <property type="project" value="UniProtKB-SubCell"/>
</dbReference>
<keyword evidence="7" id="KW-1185">Reference proteome</keyword>
<reference evidence="6 7" key="1">
    <citation type="submission" date="2018-09" db="EMBL/GenBank/DDBJ databases">
        <title>Alcanivorax profundi sp. nov., isolated from 1000 m-depth seawater of the Mariana Trench.</title>
        <authorList>
            <person name="Liu J."/>
        </authorList>
    </citation>
    <scope>NUCLEOTIDE SEQUENCE [LARGE SCALE GENOMIC DNA]</scope>
    <source>
        <strain evidence="6 7">MTEO17</strain>
    </source>
</reference>
<dbReference type="PANTHER" id="PTHR34001">
    <property type="entry name" value="BLL7405 PROTEIN"/>
    <property type="match status" value="1"/>
</dbReference>
<feature type="chain" id="PRO_5019082513" evidence="4">
    <location>
        <begin position="24"/>
        <end position="249"/>
    </location>
</feature>
<dbReference type="Gene3D" id="2.40.160.20">
    <property type="match status" value="1"/>
</dbReference>
<feature type="domain" description="Outer membrane protein beta-barrel" evidence="5">
    <location>
        <begin position="10"/>
        <end position="249"/>
    </location>
</feature>
<dbReference type="AlphaFoldDB" id="A0A418Y054"/>
<evidence type="ECO:0000256" key="4">
    <source>
        <dbReference type="SAM" id="SignalP"/>
    </source>
</evidence>
<dbReference type="EMBL" id="QYYA01000002">
    <property type="protein sequence ID" value="RJG18664.1"/>
    <property type="molecule type" value="Genomic_DNA"/>
</dbReference>
<evidence type="ECO:0000256" key="3">
    <source>
        <dbReference type="ARBA" id="ARBA00023136"/>
    </source>
</evidence>
<dbReference type="InterPro" id="IPR027385">
    <property type="entry name" value="Beta-barrel_OMP"/>
</dbReference>
<evidence type="ECO:0000259" key="5">
    <source>
        <dbReference type="Pfam" id="PF13505"/>
    </source>
</evidence>
<dbReference type="PANTHER" id="PTHR34001:SF3">
    <property type="entry name" value="BLL7405 PROTEIN"/>
    <property type="match status" value="1"/>
</dbReference>
<accession>A0A418Y054</accession>
<dbReference type="RefSeq" id="WP_022985543.1">
    <property type="nucleotide sequence ID" value="NZ_CAXGPP010000001.1"/>
</dbReference>
<organism evidence="6 7">
    <name type="scientific">Alcanivorax profundi</name>
    <dbReference type="NCBI Taxonomy" id="2338368"/>
    <lineage>
        <taxon>Bacteria</taxon>
        <taxon>Pseudomonadati</taxon>
        <taxon>Pseudomonadota</taxon>
        <taxon>Gammaproteobacteria</taxon>
        <taxon>Oceanospirillales</taxon>
        <taxon>Alcanivoracaceae</taxon>
        <taxon>Alcanivorax</taxon>
    </lineage>
</organism>